<proteinExistence type="predicted"/>
<organism evidence="1 2">
    <name type="scientific">Paraburkholderia haematera</name>
    <dbReference type="NCBI Taxonomy" id="2793077"/>
    <lineage>
        <taxon>Bacteria</taxon>
        <taxon>Pseudomonadati</taxon>
        <taxon>Pseudomonadota</taxon>
        <taxon>Betaproteobacteria</taxon>
        <taxon>Burkholderiales</taxon>
        <taxon>Burkholderiaceae</taxon>
        <taxon>Paraburkholderia</taxon>
    </lineage>
</organism>
<gene>
    <name evidence="1" type="ORF">R69888_03703</name>
</gene>
<dbReference type="EMBL" id="CAJNBK010000009">
    <property type="protein sequence ID" value="CAE6767362.1"/>
    <property type="molecule type" value="Genomic_DNA"/>
</dbReference>
<protein>
    <recommendedName>
        <fullName evidence="3">Lipoprotein</fullName>
    </recommendedName>
</protein>
<dbReference type="Proteomes" id="UP000672526">
    <property type="component" value="Unassembled WGS sequence"/>
</dbReference>
<sequence length="99" mass="11353">MCNWTISSNGTWLADNEASSEAINEASQYLDGQILLSVEVLPKDVKTVFRFDPGGELATWPYLDEGNRYEEQWLLYDYEAKKVRTLRGDGTWLCEPLDD</sequence>
<name>A0ABN7LSL7_9BURK</name>
<evidence type="ECO:0008006" key="3">
    <source>
        <dbReference type="Google" id="ProtNLM"/>
    </source>
</evidence>
<evidence type="ECO:0000313" key="1">
    <source>
        <dbReference type="EMBL" id="CAE6767362.1"/>
    </source>
</evidence>
<reference evidence="1 2" key="1">
    <citation type="submission" date="2021-02" db="EMBL/GenBank/DDBJ databases">
        <authorList>
            <person name="Vanwijnsberghe S."/>
        </authorList>
    </citation>
    <scope>NUCLEOTIDE SEQUENCE [LARGE SCALE GENOMIC DNA]</scope>
    <source>
        <strain evidence="1 2">LMG 31837</strain>
    </source>
</reference>
<evidence type="ECO:0000313" key="2">
    <source>
        <dbReference type="Proteomes" id="UP000672526"/>
    </source>
</evidence>
<keyword evidence="2" id="KW-1185">Reference proteome</keyword>
<accession>A0ABN7LSL7</accession>
<comment type="caution">
    <text evidence="1">The sequence shown here is derived from an EMBL/GenBank/DDBJ whole genome shotgun (WGS) entry which is preliminary data.</text>
</comment>